<gene>
    <name evidence="3" type="ORF">GCM10009810_38360</name>
</gene>
<accession>A0ABN2L760</accession>
<dbReference type="InterPro" id="IPR011008">
    <property type="entry name" value="Dimeric_a/b-barrel"/>
</dbReference>
<keyword evidence="4" id="KW-1185">Reference proteome</keyword>
<dbReference type="PANTHER" id="PTHR35174:SF3">
    <property type="entry name" value="BLL7171 PROTEIN"/>
    <property type="match status" value="1"/>
</dbReference>
<evidence type="ECO:0000313" key="4">
    <source>
        <dbReference type="Proteomes" id="UP001501475"/>
    </source>
</evidence>
<sequence>MKRYVFLLGTRMGEWEQLTPAEQDEVYAAHERFHAWTDERGYRRISGAPLEETPMATTVRHIDGRREVSDGPFVETTEIVVGYYDVELPDLDAAIEAAALLPHRYAVEIRPVEDLSGS</sequence>
<dbReference type="InterPro" id="IPR005545">
    <property type="entry name" value="YCII"/>
</dbReference>
<evidence type="ECO:0000259" key="2">
    <source>
        <dbReference type="Pfam" id="PF03795"/>
    </source>
</evidence>
<dbReference type="SUPFAM" id="SSF54909">
    <property type="entry name" value="Dimeric alpha+beta barrel"/>
    <property type="match status" value="1"/>
</dbReference>
<dbReference type="RefSeq" id="WP_324385599.1">
    <property type="nucleotide sequence ID" value="NZ_BAAAPN010000107.1"/>
</dbReference>
<comment type="caution">
    <text evidence="3">The sequence shown here is derived from an EMBL/GenBank/DDBJ whole genome shotgun (WGS) entry which is preliminary data.</text>
</comment>
<name>A0ABN2L760_9MICO</name>
<dbReference type="EMBL" id="BAAAPN010000107">
    <property type="protein sequence ID" value="GAA1777661.1"/>
    <property type="molecule type" value="Genomic_DNA"/>
</dbReference>
<dbReference type="PANTHER" id="PTHR35174">
    <property type="entry name" value="BLL7171 PROTEIN-RELATED"/>
    <property type="match status" value="1"/>
</dbReference>
<protein>
    <recommendedName>
        <fullName evidence="2">YCII-related domain-containing protein</fullName>
    </recommendedName>
</protein>
<proteinExistence type="inferred from homology"/>
<evidence type="ECO:0000256" key="1">
    <source>
        <dbReference type="ARBA" id="ARBA00007689"/>
    </source>
</evidence>
<reference evidence="3 4" key="1">
    <citation type="journal article" date="2019" name="Int. J. Syst. Evol. Microbiol.">
        <title>The Global Catalogue of Microorganisms (GCM) 10K type strain sequencing project: providing services to taxonomists for standard genome sequencing and annotation.</title>
        <authorList>
            <consortium name="The Broad Institute Genomics Platform"/>
            <consortium name="The Broad Institute Genome Sequencing Center for Infectious Disease"/>
            <person name="Wu L."/>
            <person name="Ma J."/>
        </authorList>
    </citation>
    <scope>NUCLEOTIDE SEQUENCE [LARGE SCALE GENOMIC DNA]</scope>
    <source>
        <strain evidence="3 4">JCM 15591</strain>
    </source>
</reference>
<organism evidence="3 4">
    <name type="scientific">Nostocoides vanveenii</name>
    <dbReference type="NCBI Taxonomy" id="330835"/>
    <lineage>
        <taxon>Bacteria</taxon>
        <taxon>Bacillati</taxon>
        <taxon>Actinomycetota</taxon>
        <taxon>Actinomycetes</taxon>
        <taxon>Micrococcales</taxon>
        <taxon>Intrasporangiaceae</taxon>
        <taxon>Nostocoides</taxon>
    </lineage>
</organism>
<dbReference type="Gene3D" id="3.30.70.1060">
    <property type="entry name" value="Dimeric alpha+beta barrel"/>
    <property type="match status" value="1"/>
</dbReference>
<dbReference type="Pfam" id="PF03795">
    <property type="entry name" value="YCII"/>
    <property type="match status" value="1"/>
</dbReference>
<dbReference type="Proteomes" id="UP001501475">
    <property type="component" value="Unassembled WGS sequence"/>
</dbReference>
<feature type="domain" description="YCII-related" evidence="2">
    <location>
        <begin position="21"/>
        <end position="113"/>
    </location>
</feature>
<comment type="similarity">
    <text evidence="1">Belongs to the YciI family.</text>
</comment>
<evidence type="ECO:0000313" key="3">
    <source>
        <dbReference type="EMBL" id="GAA1777661.1"/>
    </source>
</evidence>